<evidence type="ECO:0000313" key="3">
    <source>
        <dbReference type="EMBL" id="ESZ95821.1"/>
    </source>
</evidence>
<evidence type="ECO:0000256" key="1">
    <source>
        <dbReference type="PROSITE-ProRule" id="PRU00042"/>
    </source>
</evidence>
<dbReference type="HOGENOM" id="CLU_1171213_0_0_1"/>
<keyword evidence="1" id="KW-0479">Metal-binding</keyword>
<dbReference type="InterPro" id="IPR036236">
    <property type="entry name" value="Znf_C2H2_sf"/>
</dbReference>
<keyword evidence="4" id="KW-1185">Reference proteome</keyword>
<keyword evidence="1" id="KW-0862">Zinc</keyword>
<protein>
    <recommendedName>
        <fullName evidence="2">C2H2-type domain-containing protein</fullName>
    </recommendedName>
</protein>
<feature type="domain" description="C2H2-type" evidence="2">
    <location>
        <begin position="8"/>
        <end position="36"/>
    </location>
</feature>
<name>W9CJ11_SCLBF</name>
<sequence>MTKQSPQFTCDLCKKVFDNETRLRAHQQRIHHQRRQLQPCSYRRILPKPPGFIDNTESLAIYPATNLNQYITSPRFPYPSKPPSRPISPLSLDYKFSTIHGSNIITSTPSVENLRKIPPTQPAPSWKSPTWSEIEHTIDRNILFDPTSVSPKTASTYSNGLNTTLSFSPSVMHYEDSFQAASFTEGAPRTCIDNCDIPLPSIESPDREYVAADDTFRSCLDTLESFKELTEWDLNEL</sequence>
<dbReference type="SMART" id="SM00355">
    <property type="entry name" value="ZnF_C2H2"/>
    <property type="match status" value="1"/>
</dbReference>
<dbReference type="PROSITE" id="PS00028">
    <property type="entry name" value="ZINC_FINGER_C2H2_1"/>
    <property type="match status" value="1"/>
</dbReference>
<gene>
    <name evidence="3" type="ORF">SBOR_3838</name>
</gene>
<dbReference type="PROSITE" id="PS50157">
    <property type="entry name" value="ZINC_FINGER_C2H2_2"/>
    <property type="match status" value="1"/>
</dbReference>
<keyword evidence="1" id="KW-0863">Zinc-finger</keyword>
<organism evidence="3 4">
    <name type="scientific">Sclerotinia borealis (strain F-4128)</name>
    <dbReference type="NCBI Taxonomy" id="1432307"/>
    <lineage>
        <taxon>Eukaryota</taxon>
        <taxon>Fungi</taxon>
        <taxon>Dikarya</taxon>
        <taxon>Ascomycota</taxon>
        <taxon>Pezizomycotina</taxon>
        <taxon>Leotiomycetes</taxon>
        <taxon>Helotiales</taxon>
        <taxon>Sclerotiniaceae</taxon>
        <taxon>Sclerotinia</taxon>
    </lineage>
</organism>
<dbReference type="AlphaFoldDB" id="W9CJ11"/>
<dbReference type="SUPFAM" id="SSF57667">
    <property type="entry name" value="beta-beta-alpha zinc fingers"/>
    <property type="match status" value="1"/>
</dbReference>
<dbReference type="EMBL" id="AYSA01000164">
    <property type="protein sequence ID" value="ESZ95821.1"/>
    <property type="molecule type" value="Genomic_DNA"/>
</dbReference>
<dbReference type="Proteomes" id="UP000019487">
    <property type="component" value="Unassembled WGS sequence"/>
</dbReference>
<proteinExistence type="predicted"/>
<reference evidence="3 4" key="1">
    <citation type="journal article" date="2014" name="Genome Announc.">
        <title>Draft genome sequence of Sclerotinia borealis, a psychrophilic plant pathogenic fungus.</title>
        <authorList>
            <person name="Mardanov A.V."/>
            <person name="Beletsky A.V."/>
            <person name="Kadnikov V.V."/>
            <person name="Ignatov A.N."/>
            <person name="Ravin N.V."/>
        </authorList>
    </citation>
    <scope>NUCLEOTIDE SEQUENCE [LARGE SCALE GENOMIC DNA]</scope>
    <source>
        <strain evidence="4">F-4157</strain>
    </source>
</reference>
<accession>W9CJ11</accession>
<evidence type="ECO:0000259" key="2">
    <source>
        <dbReference type="PROSITE" id="PS50157"/>
    </source>
</evidence>
<comment type="caution">
    <text evidence="3">The sequence shown here is derived from an EMBL/GenBank/DDBJ whole genome shotgun (WGS) entry which is preliminary data.</text>
</comment>
<dbReference type="InterPro" id="IPR013087">
    <property type="entry name" value="Znf_C2H2_type"/>
</dbReference>
<evidence type="ECO:0000313" key="4">
    <source>
        <dbReference type="Proteomes" id="UP000019487"/>
    </source>
</evidence>
<dbReference type="GO" id="GO:0008270">
    <property type="term" value="F:zinc ion binding"/>
    <property type="evidence" value="ECO:0007669"/>
    <property type="project" value="UniProtKB-KW"/>
</dbReference>